<dbReference type="GO" id="GO:0006508">
    <property type="term" value="P:proteolysis"/>
    <property type="evidence" value="ECO:0007669"/>
    <property type="project" value="UniProtKB-KW"/>
</dbReference>
<dbReference type="InterPro" id="IPR009003">
    <property type="entry name" value="Peptidase_S1_PA"/>
</dbReference>
<evidence type="ECO:0000256" key="3">
    <source>
        <dbReference type="ARBA" id="ARBA00022670"/>
    </source>
</evidence>
<keyword evidence="13" id="KW-1185">Reference proteome</keyword>
<evidence type="ECO:0000259" key="11">
    <source>
        <dbReference type="PROSITE" id="PS50106"/>
    </source>
</evidence>
<dbReference type="STRING" id="1172194.WQQ_26740"/>
<dbReference type="CDD" id="cd10839">
    <property type="entry name" value="cpPDZ1_DegP-like"/>
    <property type="match status" value="1"/>
</dbReference>
<dbReference type="Proteomes" id="UP000003704">
    <property type="component" value="Unassembled WGS sequence"/>
</dbReference>
<dbReference type="SUPFAM" id="SSF50494">
    <property type="entry name" value="Trypsin-like serine proteases"/>
    <property type="match status" value="1"/>
</dbReference>
<feature type="binding site" evidence="10">
    <location>
        <begin position="184"/>
        <end position="186"/>
    </location>
    <ligand>
        <name>substrate</name>
    </ligand>
</feature>
<dbReference type="PRINTS" id="PR00834">
    <property type="entry name" value="PROTEASES2C"/>
</dbReference>
<keyword evidence="3 12" id="KW-0645">Protease</keyword>
<dbReference type="SMART" id="SM00228">
    <property type="entry name" value="PDZ"/>
    <property type="match status" value="2"/>
</dbReference>
<dbReference type="InterPro" id="IPR001478">
    <property type="entry name" value="PDZ"/>
</dbReference>
<evidence type="ECO:0000256" key="4">
    <source>
        <dbReference type="ARBA" id="ARBA00022729"/>
    </source>
</evidence>
<name>I7ZBR5_9GAMM</name>
<keyword evidence="4" id="KW-0732">Signal</keyword>
<evidence type="ECO:0000256" key="8">
    <source>
        <dbReference type="ARBA" id="ARBA00022825"/>
    </source>
</evidence>
<dbReference type="GO" id="GO:0042597">
    <property type="term" value="C:periplasmic space"/>
    <property type="evidence" value="ECO:0007669"/>
    <property type="project" value="UniProtKB-SubCell"/>
</dbReference>
<dbReference type="NCBIfam" id="TIGR02037">
    <property type="entry name" value="degP_htrA_DO"/>
    <property type="match status" value="1"/>
</dbReference>
<dbReference type="InterPro" id="IPR036034">
    <property type="entry name" value="PDZ_sf"/>
</dbReference>
<evidence type="ECO:0000256" key="1">
    <source>
        <dbReference type="ARBA" id="ARBA00004418"/>
    </source>
</evidence>
<dbReference type="PROSITE" id="PS50106">
    <property type="entry name" value="PDZ"/>
    <property type="match status" value="2"/>
</dbReference>
<dbReference type="InterPro" id="IPR011782">
    <property type="entry name" value="Pept_S1C_Do"/>
</dbReference>
<sequence>MQAALPLQQGMPSLAPMLKQATPAVVNIAVTSKQEIQNPLLQDPFFRRFFDIPDDAPQERESQAVGSGVIVDAAKGYIITNNHVIDGADSIKVRLVDDREFDAKLIGKDPETDIAVLQIKADNLKALVLADSDKLEVGDFVVAIGSPFNLRTTVTSGIVSGLGRNGMGEGYQDFIQTDASINPGNSGGALVNLRGELVGIPSQILSRSGGNIGIGFAIPTNLAKTVMGQLTQFGSIERGRIGVGGQNLDPALAKAFGLSSSRGAVITQVVPGSPADKAGVKSEDIVLKVNGREISSFDQLRNIVGLMRVGEKVELSILRNGKPQTVNVVIGKAGAETASADGKGGGNLHPSLAGATFAPLDESSARRARADGGIQVQDVNPTSAAARAGLRPGDIILSVNRQPVKTIEQFTKLANPKTPELLLHIQRGPGALFLIIR</sequence>
<evidence type="ECO:0000256" key="9">
    <source>
        <dbReference type="PIRSR" id="PIRSR611782-1"/>
    </source>
</evidence>
<keyword evidence="5" id="KW-0677">Repeat</keyword>
<evidence type="ECO:0000313" key="12">
    <source>
        <dbReference type="EMBL" id="EIT69092.1"/>
    </source>
</evidence>
<evidence type="ECO:0000313" key="13">
    <source>
        <dbReference type="Proteomes" id="UP000003704"/>
    </source>
</evidence>
<comment type="subcellular location">
    <subcellularLocation>
        <location evidence="1">Periplasm</location>
    </subcellularLocation>
</comment>
<dbReference type="Gene3D" id="2.40.10.120">
    <property type="match status" value="1"/>
</dbReference>
<comment type="caution">
    <text evidence="12">The sequence shown here is derived from an EMBL/GenBank/DDBJ whole genome shotgun (WGS) entry which is preliminary data.</text>
</comment>
<feature type="domain" description="PDZ" evidence="11">
    <location>
        <begin position="256"/>
        <end position="321"/>
    </location>
</feature>
<evidence type="ECO:0000256" key="5">
    <source>
        <dbReference type="ARBA" id="ARBA00022737"/>
    </source>
</evidence>
<dbReference type="Pfam" id="PF17820">
    <property type="entry name" value="PDZ_6"/>
    <property type="match status" value="1"/>
</dbReference>
<evidence type="ECO:0000256" key="2">
    <source>
        <dbReference type="ARBA" id="ARBA00010541"/>
    </source>
</evidence>
<evidence type="ECO:0000256" key="10">
    <source>
        <dbReference type="PIRSR" id="PIRSR611782-2"/>
    </source>
</evidence>
<dbReference type="InterPro" id="IPR001940">
    <property type="entry name" value="Peptidase_S1C"/>
</dbReference>
<keyword evidence="7" id="KW-0378">Hydrolase</keyword>
<protein>
    <submittedName>
        <fullName evidence="12">Protease Do subfamily</fullName>
    </submittedName>
</protein>
<proteinExistence type="inferred from homology"/>
<dbReference type="SUPFAM" id="SSF50156">
    <property type="entry name" value="PDZ domain-like"/>
    <property type="match status" value="2"/>
</dbReference>
<dbReference type="InterPro" id="IPR041489">
    <property type="entry name" value="PDZ_6"/>
</dbReference>
<dbReference type="PANTHER" id="PTHR22939:SF129">
    <property type="entry name" value="SERINE PROTEASE HTRA2, MITOCHONDRIAL"/>
    <property type="match status" value="1"/>
</dbReference>
<dbReference type="Gene3D" id="2.30.42.10">
    <property type="match status" value="2"/>
</dbReference>
<reference evidence="12 13" key="1">
    <citation type="journal article" date="2012" name="J. Bacteriol.">
        <title>Genome Sequence of n-Alkane-Degrading Hydrocarboniphaga effusa Strain AP103T (ATCC BAA-332T).</title>
        <authorList>
            <person name="Chang H.K."/>
            <person name="Zylstra G.J."/>
            <person name="Chae J.C."/>
        </authorList>
    </citation>
    <scope>NUCLEOTIDE SEQUENCE [LARGE SCALE GENOMIC DNA]</scope>
    <source>
        <strain evidence="12 13">AP103</strain>
    </source>
</reference>
<dbReference type="Pfam" id="PF13365">
    <property type="entry name" value="Trypsin_2"/>
    <property type="match status" value="1"/>
</dbReference>
<comment type="similarity">
    <text evidence="2">Belongs to the peptidase S1C family.</text>
</comment>
<feature type="active site" description="Charge relay system" evidence="9">
    <location>
        <position position="113"/>
    </location>
</feature>
<dbReference type="EMBL" id="AKGD01000002">
    <property type="protein sequence ID" value="EIT69092.1"/>
    <property type="molecule type" value="Genomic_DNA"/>
</dbReference>
<dbReference type="Pfam" id="PF13180">
    <property type="entry name" value="PDZ_2"/>
    <property type="match status" value="1"/>
</dbReference>
<feature type="active site" description="Charge relay system" evidence="9">
    <location>
        <position position="83"/>
    </location>
</feature>
<feature type="binding site" evidence="10">
    <location>
        <position position="113"/>
    </location>
    <ligand>
        <name>substrate</name>
    </ligand>
</feature>
<gene>
    <name evidence="12" type="ORF">WQQ_26740</name>
</gene>
<feature type="active site" description="Charge relay system" evidence="9">
    <location>
        <position position="186"/>
    </location>
</feature>
<feature type="domain" description="PDZ" evidence="11">
    <location>
        <begin position="354"/>
        <end position="429"/>
    </location>
</feature>
<dbReference type="PANTHER" id="PTHR22939">
    <property type="entry name" value="SERINE PROTEASE FAMILY S1C HTRA-RELATED"/>
    <property type="match status" value="1"/>
</dbReference>
<evidence type="ECO:0000256" key="6">
    <source>
        <dbReference type="ARBA" id="ARBA00022764"/>
    </source>
</evidence>
<keyword evidence="6" id="KW-0574">Periplasm</keyword>
<feature type="binding site" evidence="10">
    <location>
        <position position="83"/>
    </location>
    <ligand>
        <name>substrate</name>
    </ligand>
</feature>
<dbReference type="AlphaFoldDB" id="I7ZBR5"/>
<organism evidence="12 13">
    <name type="scientific">Hydrocarboniphaga effusa AP103</name>
    <dbReference type="NCBI Taxonomy" id="1172194"/>
    <lineage>
        <taxon>Bacteria</taxon>
        <taxon>Pseudomonadati</taxon>
        <taxon>Pseudomonadota</taxon>
        <taxon>Gammaproteobacteria</taxon>
        <taxon>Nevskiales</taxon>
        <taxon>Nevskiaceae</taxon>
        <taxon>Hydrocarboniphaga</taxon>
    </lineage>
</organism>
<accession>I7ZBR5</accession>
<keyword evidence="8" id="KW-0720">Serine protease</keyword>
<evidence type="ECO:0000256" key="7">
    <source>
        <dbReference type="ARBA" id="ARBA00022801"/>
    </source>
</evidence>
<dbReference type="GO" id="GO:0004252">
    <property type="term" value="F:serine-type endopeptidase activity"/>
    <property type="evidence" value="ECO:0007669"/>
    <property type="project" value="InterPro"/>
</dbReference>